<feature type="domain" description="F-box" evidence="2">
    <location>
        <begin position="91"/>
        <end position="134"/>
    </location>
</feature>
<dbReference type="InterPro" id="IPR001810">
    <property type="entry name" value="F-box_dom"/>
</dbReference>
<dbReference type="InterPro" id="IPR032675">
    <property type="entry name" value="LRR_dom_sf"/>
</dbReference>
<evidence type="ECO:0000313" key="4">
    <source>
        <dbReference type="Proteomes" id="UP000266723"/>
    </source>
</evidence>
<evidence type="ECO:0000313" key="3">
    <source>
        <dbReference type="EMBL" id="KAF3549062.1"/>
    </source>
</evidence>
<protein>
    <recommendedName>
        <fullName evidence="2">F-box domain-containing protein</fullName>
    </recommendedName>
</protein>
<keyword evidence="4" id="KW-1185">Reference proteome</keyword>
<dbReference type="InterPro" id="IPR036047">
    <property type="entry name" value="F-box-like_dom_sf"/>
</dbReference>
<dbReference type="SUPFAM" id="SSF52047">
    <property type="entry name" value="RNI-like"/>
    <property type="match status" value="1"/>
</dbReference>
<proteinExistence type="predicted"/>
<evidence type="ECO:0000256" key="1">
    <source>
        <dbReference type="SAM" id="MobiDB-lite"/>
    </source>
</evidence>
<comment type="caution">
    <text evidence="3">The sequence shown here is derived from an EMBL/GenBank/DDBJ whole genome shotgun (WGS) entry which is preliminary data.</text>
</comment>
<dbReference type="SUPFAM" id="SSF81383">
    <property type="entry name" value="F-box domain"/>
    <property type="match status" value="1"/>
</dbReference>
<dbReference type="Pfam" id="PF12937">
    <property type="entry name" value="F-box-like"/>
    <property type="match status" value="1"/>
</dbReference>
<feature type="compositionally biased region" description="Pro residues" evidence="1">
    <location>
        <begin position="346"/>
        <end position="359"/>
    </location>
</feature>
<name>A0ABQ7CD71_BRACR</name>
<accession>A0ABQ7CD71</accession>
<dbReference type="EMBL" id="QGKV02000832">
    <property type="protein sequence ID" value="KAF3549062.1"/>
    <property type="molecule type" value="Genomic_DNA"/>
</dbReference>
<feature type="region of interest" description="Disordered" evidence="1">
    <location>
        <begin position="331"/>
        <end position="395"/>
    </location>
</feature>
<gene>
    <name evidence="3" type="ORF">DY000_02003266</name>
</gene>
<feature type="compositionally biased region" description="Low complexity" evidence="1">
    <location>
        <begin position="360"/>
        <end position="369"/>
    </location>
</feature>
<dbReference type="Proteomes" id="UP000266723">
    <property type="component" value="Unassembled WGS sequence"/>
</dbReference>
<organism evidence="3 4">
    <name type="scientific">Brassica cretica</name>
    <name type="common">Mustard</name>
    <dbReference type="NCBI Taxonomy" id="69181"/>
    <lineage>
        <taxon>Eukaryota</taxon>
        <taxon>Viridiplantae</taxon>
        <taxon>Streptophyta</taxon>
        <taxon>Embryophyta</taxon>
        <taxon>Tracheophyta</taxon>
        <taxon>Spermatophyta</taxon>
        <taxon>Magnoliopsida</taxon>
        <taxon>eudicotyledons</taxon>
        <taxon>Gunneridae</taxon>
        <taxon>Pentapetalae</taxon>
        <taxon>rosids</taxon>
        <taxon>malvids</taxon>
        <taxon>Brassicales</taxon>
        <taxon>Brassicaceae</taxon>
        <taxon>Brassiceae</taxon>
        <taxon>Brassica</taxon>
    </lineage>
</organism>
<dbReference type="PANTHER" id="PTHR16134">
    <property type="entry name" value="F-BOX/TPR REPEAT PROTEIN POF3"/>
    <property type="match status" value="1"/>
</dbReference>
<reference evidence="3 4" key="1">
    <citation type="journal article" date="2020" name="BMC Genomics">
        <title>Intraspecific diversification of the crop wild relative Brassica cretica Lam. using demographic model selection.</title>
        <authorList>
            <person name="Kioukis A."/>
            <person name="Michalopoulou V.A."/>
            <person name="Briers L."/>
            <person name="Pirintsos S."/>
            <person name="Studholme D.J."/>
            <person name="Pavlidis P."/>
            <person name="Sarris P.F."/>
        </authorList>
    </citation>
    <scope>NUCLEOTIDE SEQUENCE [LARGE SCALE GENOMIC DNA]</scope>
    <source>
        <strain evidence="4">cv. PFS-1207/04</strain>
    </source>
</reference>
<feature type="compositionally biased region" description="Basic and acidic residues" evidence="1">
    <location>
        <begin position="370"/>
        <end position="395"/>
    </location>
</feature>
<evidence type="ECO:0000259" key="2">
    <source>
        <dbReference type="Pfam" id="PF12937"/>
    </source>
</evidence>
<sequence length="466" mass="52287">MDSPTSPAQNPSSVHAHSIISSLLTFPDSSPLSIVSSFHRELEQALASASDDASVQERLVDRTLQLVSILLESTKRSFRKRATAHNSSSWFLPPELTVKVFSMVDTKSLMRAAACCTMFNKCAMDRFAYAHVDLTTATSQVDSKVVCNLIHRAGKELRSLKLGSLARPYPSDFNPSLVNGHFLSTLSRNPDFIGNRLKSLGLYNIRSMNRNSSFEVLSVCSNLTDLRIVGLNNPFMHLFKILTEKCRLIEHLCIETSQLLSTIDTVKGSHLIKFVTNSPNLTSLRLIRFRLTDEVARILAQVCLLLDFTALFSLFYWIPSMILQGRDLVTTTTPHSHHHHHTRTITPPPLGRRPPPPPAARLALGGLSARGEEEIRQKEKGEGERERGVREEERKGKEKLDGYGFLEPGRYTSVQECLVDRTLRLASLLLESTKRSFRKRASAHNSSSWFLTPELTVKVIKLIRAF</sequence>
<dbReference type="PANTHER" id="PTHR16134:SF95">
    <property type="entry name" value="F-BOX DOMAIN-CONTAINING PROTEIN"/>
    <property type="match status" value="1"/>
</dbReference>
<dbReference type="Gene3D" id="3.80.10.10">
    <property type="entry name" value="Ribonuclease Inhibitor"/>
    <property type="match status" value="1"/>
</dbReference>